<evidence type="ECO:0000313" key="2">
    <source>
        <dbReference type="Proteomes" id="UP000765509"/>
    </source>
</evidence>
<name>A0A9Q3C2P2_9BASI</name>
<dbReference type="GO" id="GO:0001181">
    <property type="term" value="F:RNA polymerase I general transcription initiation factor activity"/>
    <property type="evidence" value="ECO:0007669"/>
    <property type="project" value="InterPro"/>
</dbReference>
<reference evidence="1" key="1">
    <citation type="submission" date="2021-03" db="EMBL/GenBank/DDBJ databases">
        <title>Draft genome sequence of rust myrtle Austropuccinia psidii MF-1, a brazilian biotype.</title>
        <authorList>
            <person name="Quecine M.C."/>
            <person name="Pachon D.M.R."/>
            <person name="Bonatelli M.L."/>
            <person name="Correr F.H."/>
            <person name="Franceschini L.M."/>
            <person name="Leite T.F."/>
            <person name="Margarido G.R.A."/>
            <person name="Almeida C.A."/>
            <person name="Ferrarezi J.A."/>
            <person name="Labate C.A."/>
        </authorList>
    </citation>
    <scope>NUCLEOTIDE SEQUENCE</scope>
    <source>
        <strain evidence="1">MF-1</strain>
    </source>
</reference>
<dbReference type="EMBL" id="AVOT02004000">
    <property type="protein sequence ID" value="MBW0475140.1"/>
    <property type="molecule type" value="Genomic_DNA"/>
</dbReference>
<organism evidence="1 2">
    <name type="scientific">Austropuccinia psidii MF-1</name>
    <dbReference type="NCBI Taxonomy" id="1389203"/>
    <lineage>
        <taxon>Eukaryota</taxon>
        <taxon>Fungi</taxon>
        <taxon>Dikarya</taxon>
        <taxon>Basidiomycota</taxon>
        <taxon>Pucciniomycotina</taxon>
        <taxon>Pucciniomycetes</taxon>
        <taxon>Pucciniales</taxon>
        <taxon>Sphaerophragmiaceae</taxon>
        <taxon>Austropuccinia</taxon>
    </lineage>
</organism>
<dbReference type="GO" id="GO:0017025">
    <property type="term" value="F:TBP-class protein binding"/>
    <property type="evidence" value="ECO:0007669"/>
    <property type="project" value="TreeGrafter"/>
</dbReference>
<comment type="caution">
    <text evidence="1">The sequence shown here is derived from an EMBL/GenBank/DDBJ whole genome shotgun (WGS) entry which is preliminary data.</text>
</comment>
<keyword evidence="2" id="KW-1185">Reference proteome</keyword>
<dbReference type="InterPro" id="IPR053029">
    <property type="entry name" value="RNA_pol_I-specific_init_factor"/>
</dbReference>
<evidence type="ECO:0000313" key="1">
    <source>
        <dbReference type="EMBL" id="MBW0475140.1"/>
    </source>
</evidence>
<dbReference type="OrthoDB" id="2159786at2759"/>
<sequence>MQFENLSWSNSISRHSDSIGFPRPTGQVVVMVSSMIFELLPARTSSSRFSVNPRSGPRKLHICRLFDLLHLSLLRRDIARAQAIWSILIRCREVDFSMLWDLGLRIIHLSHPNSLEDDDMTEKYLAYLKTCQNLNIQESAKVLLEYTLTLIAVGRTKDALDELQLYSSALPYSQHAALHEYAGMVTLAMAPLPQLCDDLDELDNGQQNIQEYLKAISHSPLFGRARAYFQRAKSLDSSCLISEGYLELMSCCASRDDDEADVQLS</sequence>
<dbReference type="PANTHER" id="PTHR28244">
    <property type="entry name" value="RNA POLYMERASE I-SPECIFIC TRANSCRIPTION INITIATION FACTOR RRN11"/>
    <property type="match status" value="1"/>
</dbReference>
<dbReference type="Pfam" id="PF04090">
    <property type="entry name" value="Rrn11"/>
    <property type="match status" value="1"/>
</dbReference>
<dbReference type="Proteomes" id="UP000765509">
    <property type="component" value="Unassembled WGS sequence"/>
</dbReference>
<gene>
    <name evidence="1" type="ORF">O181_014855</name>
</gene>
<dbReference type="GO" id="GO:0070860">
    <property type="term" value="C:RNA polymerase I core factor complex"/>
    <property type="evidence" value="ECO:0007669"/>
    <property type="project" value="TreeGrafter"/>
</dbReference>
<dbReference type="PANTHER" id="PTHR28244:SF1">
    <property type="entry name" value="RNA POLYMERASE I-SPECIFIC TRANSCRIPTION INITIATION FACTOR RRN11"/>
    <property type="match status" value="1"/>
</dbReference>
<accession>A0A9Q3C2P2</accession>
<dbReference type="GO" id="GO:0042790">
    <property type="term" value="P:nucleolar large rRNA transcription by RNA polymerase I"/>
    <property type="evidence" value="ECO:0007669"/>
    <property type="project" value="TreeGrafter"/>
</dbReference>
<protein>
    <submittedName>
        <fullName evidence="1">Uncharacterized protein</fullName>
    </submittedName>
</protein>
<dbReference type="GO" id="GO:0001164">
    <property type="term" value="F:RNA polymerase I core promoter sequence-specific DNA binding"/>
    <property type="evidence" value="ECO:0007669"/>
    <property type="project" value="InterPro"/>
</dbReference>
<proteinExistence type="predicted"/>
<dbReference type="AlphaFoldDB" id="A0A9Q3C2P2"/>
<dbReference type="InterPro" id="IPR007224">
    <property type="entry name" value="TIF_Rrn11"/>
</dbReference>